<dbReference type="EMBL" id="CP098612">
    <property type="protein sequence ID" value="USR93254.1"/>
    <property type="molecule type" value="Genomic_DNA"/>
</dbReference>
<keyword evidence="2" id="KW-1185">Reference proteome</keyword>
<proteinExistence type="predicted"/>
<geneLocation type="plasmid" evidence="1 2">
    <name>unnamed</name>
</geneLocation>
<evidence type="ECO:0000313" key="2">
    <source>
        <dbReference type="Proteomes" id="UP001056708"/>
    </source>
</evidence>
<reference evidence="1" key="1">
    <citation type="submission" date="2022-06" db="EMBL/GenBank/DDBJ databases">
        <title>Genome sequence of Phormidium yuhuli AB48 isolated from an industrial photobioreactor environment.</title>
        <authorList>
            <person name="Qiu Y."/>
            <person name="Noonan A.J.C."/>
            <person name="Dofher K."/>
            <person name="Koch M."/>
            <person name="Kieft B."/>
            <person name="Lin X."/>
            <person name="Ziels R.M."/>
            <person name="Hallam S.J."/>
        </authorList>
    </citation>
    <scope>NUCLEOTIDE SEQUENCE</scope>
    <source>
        <strain evidence="1">AB48</strain>
        <plasmid evidence="1">unnamed</plasmid>
    </source>
</reference>
<organism evidence="1 2">
    <name type="scientific">Phormidium yuhuli AB48</name>
    <dbReference type="NCBI Taxonomy" id="2940671"/>
    <lineage>
        <taxon>Bacteria</taxon>
        <taxon>Bacillati</taxon>
        <taxon>Cyanobacteriota</taxon>
        <taxon>Cyanophyceae</taxon>
        <taxon>Oscillatoriophycideae</taxon>
        <taxon>Oscillatoriales</taxon>
        <taxon>Oscillatoriaceae</taxon>
        <taxon>Phormidium</taxon>
        <taxon>Phormidium yuhuli</taxon>
    </lineage>
</organism>
<sequence>MHIIQINKFAFRVPELPARYRANCSKEWGCFVHGDTKGMNVAKAEKAGLTKGEFVEMALCDVHERMLTFEPHYLNEPFIEIWGIPTAGEMKAQFPEQASQVCTFLLHRRSKDNLGRLLEVFSQNAFTEWVNSGMEGDPNKVAFEKIQQAQFNHIFRFQFTMTEGSYGPYYFIEITEKKPESELEKAALEAAKQVAGTSFCLDPMLVENDKQCRNRLSPMKEALPEGN</sequence>
<evidence type="ECO:0000313" key="1">
    <source>
        <dbReference type="EMBL" id="USR93254.1"/>
    </source>
</evidence>
<dbReference type="Proteomes" id="UP001056708">
    <property type="component" value="Plasmid unnamed"/>
</dbReference>
<dbReference type="RefSeq" id="WP_252665432.1">
    <property type="nucleotide sequence ID" value="NZ_CP098612.1"/>
</dbReference>
<protein>
    <submittedName>
        <fullName evidence="1">Uncharacterized protein</fullName>
    </submittedName>
</protein>
<keyword evidence="1" id="KW-0614">Plasmid</keyword>
<gene>
    <name evidence="1" type="ORF">NEA10_20640</name>
</gene>
<name>A0ABY5AVD7_9CYAN</name>
<accession>A0ABY5AVD7</accession>